<keyword evidence="2" id="KW-1133">Transmembrane helix</keyword>
<feature type="compositionally biased region" description="Low complexity" evidence="1">
    <location>
        <begin position="220"/>
        <end position="238"/>
    </location>
</feature>
<evidence type="ECO:0000256" key="2">
    <source>
        <dbReference type="SAM" id="Phobius"/>
    </source>
</evidence>
<dbReference type="KEGG" id="slia:HA039_31120"/>
<dbReference type="AlphaFoldDB" id="A0A6G9H6V1"/>
<keyword evidence="4" id="KW-1185">Reference proteome</keyword>
<dbReference type="RefSeq" id="WP_167034997.1">
    <property type="nucleotide sequence ID" value="NZ_CP050177.1"/>
</dbReference>
<keyword evidence="2" id="KW-0812">Transmembrane</keyword>
<keyword evidence="2" id="KW-0472">Membrane</keyword>
<sequence>MPGLPQTPRPYPVVVLVHASDQRPMAQALAKALRRIGGTRKRRITAAPFGDATPELIARADHLLILLSPGLSGDPGVRSALADWRATAPDTPVLLALLSGTLGWDREHGRFSPDAPVPEELRDVYAAEPGYADFSRLSGPRAATLRDDDFRRGVGQIASTLYGLPARDQLDGDDIRDHQKRRRLRVAFLTIVPVLVIVAALTVPQVVHDSREAARDRQATRAAEQAAEANRRSAAARRLVNRARKEDSDSPELRLLFAAQAFVLGDTQAGSVLHSLLRAYGEEKAPLGLLQGRTDEDGVPVALGPDGGVLTGLGTYYAPAAWQPRRTALPDSPRVLALSPGGRHAAVHGTREIGDTVRVAGVEHRCAGQGGAGGCTSAELVDLTTGGSRPLPTEVSALRSGLSDEAGTTQGQPTGADFQPDVFSQDGKYLLSVGTLTDSVYAVPVQDPRRAVTVRLPGRPIAVQPLRDGTVSVLTESTLLAFRPQDGRVVRRVALDAKGVQAAVVRPRAGEVVLARAGRLTFVAIGTGEERGSVDTGLALVQQLAVDPGEGTLAATGGGGGALVDVKGLDVIARGPWGVLGTSARFAGEANGAGTEVAFTADGSRVVMRPLIGESGWGSPVYLWSTDPRSWYRASCALAARTLSDEEWKEYVRLDDDAPHACAPDASG</sequence>
<dbReference type="EMBL" id="CP050177">
    <property type="protein sequence ID" value="QIQ06174.1"/>
    <property type="molecule type" value="Genomic_DNA"/>
</dbReference>
<dbReference type="SUPFAM" id="SSF50969">
    <property type="entry name" value="YVTN repeat-like/Quinoprotein amine dehydrogenase"/>
    <property type="match status" value="1"/>
</dbReference>
<name>A0A6G9H6V1_9ACTN</name>
<gene>
    <name evidence="3" type="ORF">HA039_31120</name>
</gene>
<proteinExistence type="predicted"/>
<organism evidence="3 4">
    <name type="scientific">Streptomyces liangshanensis</name>
    <dbReference type="NCBI Taxonomy" id="2717324"/>
    <lineage>
        <taxon>Bacteria</taxon>
        <taxon>Bacillati</taxon>
        <taxon>Actinomycetota</taxon>
        <taxon>Actinomycetes</taxon>
        <taxon>Kitasatosporales</taxon>
        <taxon>Streptomycetaceae</taxon>
        <taxon>Streptomyces</taxon>
    </lineage>
</organism>
<evidence type="ECO:0000256" key="1">
    <source>
        <dbReference type="SAM" id="MobiDB-lite"/>
    </source>
</evidence>
<dbReference type="InterPro" id="IPR011044">
    <property type="entry name" value="Quino_amine_DH_bsu"/>
</dbReference>
<evidence type="ECO:0000313" key="3">
    <source>
        <dbReference type="EMBL" id="QIQ06174.1"/>
    </source>
</evidence>
<evidence type="ECO:0008006" key="5">
    <source>
        <dbReference type="Google" id="ProtNLM"/>
    </source>
</evidence>
<reference evidence="3 4" key="1">
    <citation type="submission" date="2020-03" db="EMBL/GenBank/DDBJ databases">
        <title>A novel species.</title>
        <authorList>
            <person name="Gao J."/>
        </authorList>
    </citation>
    <scope>NUCLEOTIDE SEQUENCE [LARGE SCALE GENOMIC DNA]</scope>
    <source>
        <strain evidence="3 4">QMT-12</strain>
    </source>
</reference>
<feature type="transmembrane region" description="Helical" evidence="2">
    <location>
        <begin position="186"/>
        <end position="207"/>
    </location>
</feature>
<evidence type="ECO:0000313" key="4">
    <source>
        <dbReference type="Proteomes" id="UP000501179"/>
    </source>
</evidence>
<protein>
    <recommendedName>
        <fullName evidence="5">TIR domain-containing protein</fullName>
    </recommendedName>
</protein>
<feature type="region of interest" description="Disordered" evidence="1">
    <location>
        <begin position="214"/>
        <end position="245"/>
    </location>
</feature>
<accession>A0A6G9H6V1</accession>
<dbReference type="Proteomes" id="UP000501179">
    <property type="component" value="Chromosome"/>
</dbReference>